<gene>
    <name evidence="1" type="ordered locus">Mmc1_0803</name>
</gene>
<proteinExistence type="predicted"/>
<dbReference type="KEGG" id="mgm:Mmc1_0803"/>
<dbReference type="Proteomes" id="UP000002586">
    <property type="component" value="Chromosome"/>
</dbReference>
<sequence length="363" mass="40617">MGKKLKFVDLSAMHHLIDGLTFKVSRCAEVLDSSLIELNKKTKIPATIVKWNQKGMNPALFPSLPIDGRLIIEVTQTFNKNTGKTLHACTVLNKKDEAQSAPVVFFIMKSFALDIPMRLEIPLRALLKGRGSLNGTYSVYLHGLFADNGEEFVYYGITRRGWNKRFMEHVTASTRDQSKRLFPRKLGDLISARAAEMNNVSDSRPKLSGIITALCAVGLSEDQAMDAEEYLVDKYSLSSKYGKGLNMIPGGYEGVRSLHKLSIQTGPDSIDTESREELLDRYLHDHPRIGVPNPGVAEKWNDPGYAEAVICGRENRLTADQVREIRYLSALGYPADKIQEKVGAIDNGQVQRVLDRRTYSRIN</sequence>
<dbReference type="AlphaFoldDB" id="A0L5T0"/>
<organism evidence="1 2">
    <name type="scientific">Magnetococcus marinus (strain ATCC BAA-1437 / JCM 17883 / MC-1)</name>
    <dbReference type="NCBI Taxonomy" id="156889"/>
    <lineage>
        <taxon>Bacteria</taxon>
        <taxon>Pseudomonadati</taxon>
        <taxon>Pseudomonadota</taxon>
        <taxon>Magnetococcia</taxon>
        <taxon>Magnetococcales</taxon>
        <taxon>Magnetococcaceae</taxon>
        <taxon>Magnetococcus</taxon>
    </lineage>
</organism>
<reference evidence="2" key="1">
    <citation type="journal article" date="2009" name="Appl. Environ. Microbiol.">
        <title>Complete genome sequence of the chemolithoautotrophic marine magnetotactic coccus strain MC-1.</title>
        <authorList>
            <person name="Schubbe S."/>
            <person name="Williams T.J."/>
            <person name="Xie G."/>
            <person name="Kiss H.E."/>
            <person name="Brettin T.S."/>
            <person name="Martinez D."/>
            <person name="Ross C.A."/>
            <person name="Schuler D."/>
            <person name="Cox B.L."/>
            <person name="Nealson K.H."/>
            <person name="Bazylinski D.A."/>
        </authorList>
    </citation>
    <scope>NUCLEOTIDE SEQUENCE [LARGE SCALE GENOMIC DNA]</scope>
    <source>
        <strain evidence="2">ATCC BAA-1437 / JCM 17883 / MC-1</strain>
    </source>
</reference>
<protein>
    <recommendedName>
        <fullName evidence="3">GIY-YIG domain-containing protein</fullName>
    </recommendedName>
</protein>
<dbReference type="eggNOG" id="ENOG502ZAAW">
    <property type="taxonomic scope" value="Bacteria"/>
</dbReference>
<dbReference type="EMBL" id="CP000471">
    <property type="protein sequence ID" value="ABK43323.1"/>
    <property type="molecule type" value="Genomic_DNA"/>
</dbReference>
<dbReference type="RefSeq" id="WP_011712483.1">
    <property type="nucleotide sequence ID" value="NC_008576.1"/>
</dbReference>
<evidence type="ECO:0000313" key="2">
    <source>
        <dbReference type="Proteomes" id="UP000002586"/>
    </source>
</evidence>
<accession>A0L5T0</accession>
<name>A0L5T0_MAGMM</name>
<keyword evidence="2" id="KW-1185">Reference proteome</keyword>
<evidence type="ECO:0008006" key="3">
    <source>
        <dbReference type="Google" id="ProtNLM"/>
    </source>
</evidence>
<dbReference type="HOGENOM" id="CLU_762466_0_0_5"/>
<reference evidence="1 2" key="2">
    <citation type="journal article" date="2012" name="Int. J. Syst. Evol. Microbiol.">
        <title>Magnetococcus marinus gen. nov., sp. nov., a marine, magnetotactic bacterium that represents a novel lineage (Magnetococcaceae fam. nov.; Magnetococcales ord. nov.) at the base of the Alphaproteobacteria.</title>
        <authorList>
            <person name="Bazylinski D.A."/>
            <person name="Williams T.J."/>
            <person name="Lefevre C.T."/>
            <person name="Berg R.J."/>
            <person name="Zhang C.L."/>
            <person name="Bowser S.S."/>
            <person name="Dean A.J."/>
            <person name="Beveridge T.J."/>
        </authorList>
    </citation>
    <scope>NUCLEOTIDE SEQUENCE [LARGE SCALE GENOMIC DNA]</scope>
    <source>
        <strain evidence="2">ATCC BAA-1437 / JCM 17883 / MC-1</strain>
    </source>
</reference>
<evidence type="ECO:0000313" key="1">
    <source>
        <dbReference type="EMBL" id="ABK43323.1"/>
    </source>
</evidence>
<dbReference type="STRING" id="156889.Mmc1_0803"/>
<dbReference type="OrthoDB" id="7796913at2"/>